<dbReference type="SMART" id="SM00280">
    <property type="entry name" value="KAZAL"/>
    <property type="match status" value="1"/>
</dbReference>
<evidence type="ECO:0000256" key="2">
    <source>
        <dbReference type="ARBA" id="ARBA00022525"/>
    </source>
</evidence>
<dbReference type="CTD" id="6691"/>
<name>A0A6P6E3E4_OCTDE</name>
<evidence type="ECO:0000259" key="7">
    <source>
        <dbReference type="PROSITE" id="PS51465"/>
    </source>
</evidence>
<dbReference type="GeneID" id="101572746"/>
<dbReference type="PANTHER" id="PTHR47608">
    <property type="entry name" value="SERINE PROTEASE INHIBITOR KAZAL-TYPE 2, SPINK2"/>
    <property type="match status" value="1"/>
</dbReference>
<dbReference type="InterPro" id="IPR042167">
    <property type="entry name" value="SPINK2"/>
</dbReference>
<proteinExistence type="predicted"/>
<keyword evidence="3 9" id="KW-0646">Protease inhibitor</keyword>
<dbReference type="RefSeq" id="XP_023566791.1">
    <property type="nucleotide sequence ID" value="XM_023711023.1"/>
</dbReference>
<evidence type="ECO:0000313" key="9">
    <source>
        <dbReference type="RefSeq" id="XP_023566791.1"/>
    </source>
</evidence>
<dbReference type="OrthoDB" id="126772at2759"/>
<sequence>MALATLCWALLLLVGTFADSVKQTERWPRAAAPRTPNCARYHLPGCFKNLDPVCGSDLSTYSNECVLCVKIWKTGQDIKIIRDGPC</sequence>
<keyword evidence="5" id="KW-1015">Disulfide bond</keyword>
<dbReference type="GO" id="GO:0005576">
    <property type="term" value="C:extracellular region"/>
    <property type="evidence" value="ECO:0007669"/>
    <property type="project" value="UniProtKB-SubCell"/>
</dbReference>
<gene>
    <name evidence="9" type="primary">Spink2</name>
</gene>
<evidence type="ECO:0000256" key="4">
    <source>
        <dbReference type="ARBA" id="ARBA00022900"/>
    </source>
</evidence>
<dbReference type="PROSITE" id="PS51465">
    <property type="entry name" value="KAZAL_2"/>
    <property type="match status" value="1"/>
</dbReference>
<feature type="chain" id="PRO_5028333420" evidence="6">
    <location>
        <begin position="19"/>
        <end position="86"/>
    </location>
</feature>
<dbReference type="InterPro" id="IPR002350">
    <property type="entry name" value="Kazal_dom"/>
</dbReference>
<dbReference type="PROSITE" id="PS00282">
    <property type="entry name" value="KAZAL_1"/>
    <property type="match status" value="1"/>
</dbReference>
<keyword evidence="2" id="KW-0964">Secreted</keyword>
<feature type="domain" description="Kazal-like" evidence="7">
    <location>
        <begin position="32"/>
        <end position="86"/>
    </location>
</feature>
<dbReference type="Pfam" id="PF00050">
    <property type="entry name" value="Kazal_1"/>
    <property type="match status" value="1"/>
</dbReference>
<evidence type="ECO:0000313" key="8">
    <source>
        <dbReference type="Proteomes" id="UP000515203"/>
    </source>
</evidence>
<feature type="signal peptide" evidence="6">
    <location>
        <begin position="1"/>
        <end position="18"/>
    </location>
</feature>
<evidence type="ECO:0000256" key="6">
    <source>
        <dbReference type="SAM" id="SignalP"/>
    </source>
</evidence>
<dbReference type="AlphaFoldDB" id="A0A6P6E3E4"/>
<dbReference type="PANTHER" id="PTHR47608:SF1">
    <property type="entry name" value="SERINE PROTEASE INHIBITOR KAZAL-TYPE 2"/>
    <property type="match status" value="1"/>
</dbReference>
<reference evidence="9" key="1">
    <citation type="submission" date="2025-08" db="UniProtKB">
        <authorList>
            <consortium name="RefSeq"/>
        </authorList>
    </citation>
    <scope>IDENTIFICATION</scope>
</reference>
<protein>
    <submittedName>
        <fullName evidence="9">Serine protease inhibitor Kazal-type 2 isoform X1</fullName>
    </submittedName>
</protein>
<dbReference type="InParanoid" id="A0A6P6E3E4"/>
<evidence type="ECO:0000256" key="5">
    <source>
        <dbReference type="ARBA" id="ARBA00023157"/>
    </source>
</evidence>
<dbReference type="GO" id="GO:0004867">
    <property type="term" value="F:serine-type endopeptidase inhibitor activity"/>
    <property type="evidence" value="ECO:0007669"/>
    <property type="project" value="UniProtKB-KW"/>
</dbReference>
<organism evidence="8 9">
    <name type="scientific">Octodon degus</name>
    <name type="common">Degu</name>
    <name type="synonym">Sciurus degus</name>
    <dbReference type="NCBI Taxonomy" id="10160"/>
    <lineage>
        <taxon>Eukaryota</taxon>
        <taxon>Metazoa</taxon>
        <taxon>Chordata</taxon>
        <taxon>Craniata</taxon>
        <taxon>Vertebrata</taxon>
        <taxon>Euteleostomi</taxon>
        <taxon>Mammalia</taxon>
        <taxon>Eutheria</taxon>
        <taxon>Euarchontoglires</taxon>
        <taxon>Glires</taxon>
        <taxon>Rodentia</taxon>
        <taxon>Hystricomorpha</taxon>
        <taxon>Octodontidae</taxon>
        <taxon>Octodon</taxon>
    </lineage>
</organism>
<dbReference type="Gene3D" id="3.30.60.30">
    <property type="match status" value="1"/>
</dbReference>
<dbReference type="Proteomes" id="UP000515203">
    <property type="component" value="Unplaced"/>
</dbReference>
<dbReference type="InterPro" id="IPR036058">
    <property type="entry name" value="Kazal_dom_sf"/>
</dbReference>
<keyword evidence="6" id="KW-0732">Signal</keyword>
<keyword evidence="8" id="KW-1185">Reference proteome</keyword>
<dbReference type="GO" id="GO:0007286">
    <property type="term" value="P:spermatid development"/>
    <property type="evidence" value="ECO:0007669"/>
    <property type="project" value="InterPro"/>
</dbReference>
<accession>A0A6P6E3E4</accession>
<comment type="subcellular location">
    <subcellularLocation>
        <location evidence="1">Secreted</location>
    </subcellularLocation>
</comment>
<dbReference type="FunCoup" id="A0A6P6E3E4">
    <property type="interactions" value="20"/>
</dbReference>
<dbReference type="FunFam" id="3.30.60.30:FF:000031">
    <property type="entry name" value="Serine protease inhibitor Kazal-type 2"/>
    <property type="match status" value="1"/>
</dbReference>
<evidence type="ECO:0000256" key="3">
    <source>
        <dbReference type="ARBA" id="ARBA00022690"/>
    </source>
</evidence>
<dbReference type="SUPFAM" id="SSF100895">
    <property type="entry name" value="Kazal-type serine protease inhibitors"/>
    <property type="match status" value="1"/>
</dbReference>
<keyword evidence="4 9" id="KW-0722">Serine protease inhibitor</keyword>
<evidence type="ECO:0000256" key="1">
    <source>
        <dbReference type="ARBA" id="ARBA00004613"/>
    </source>
</evidence>